<dbReference type="InterPro" id="IPR007607">
    <property type="entry name" value="BacA/B"/>
</dbReference>
<name>A0A2M7V3S4_9BACT</name>
<sequence>MFQKSTPPPMDTEYHAPTSPDNDDVETVVGPSVHVEGDFASEGNILVKGSVSGNVKTSKLLTVEKGAQILANVRAGSAHISGNIKGSVKVEDRIELTSSAQILGDITCSILVVEPGALVQGKVMMNGVSIAGGEEDGSQRSAVRTRRSSKQEDQEEQA</sequence>
<gene>
    <name evidence="3" type="ORF">COX83_02660</name>
</gene>
<evidence type="ECO:0008006" key="5">
    <source>
        <dbReference type="Google" id="ProtNLM"/>
    </source>
</evidence>
<organism evidence="3 4">
    <name type="scientific">Candidatus Magasanikbacteria bacterium CG_4_10_14_0_2_um_filter_41_31</name>
    <dbReference type="NCBI Taxonomy" id="1974639"/>
    <lineage>
        <taxon>Bacteria</taxon>
        <taxon>Candidatus Magasanikiibacteriota</taxon>
    </lineage>
</organism>
<dbReference type="PANTHER" id="PTHR35024">
    <property type="entry name" value="HYPOTHETICAL CYTOSOLIC PROTEIN"/>
    <property type="match status" value="1"/>
</dbReference>
<evidence type="ECO:0000256" key="2">
    <source>
        <dbReference type="SAM" id="MobiDB-lite"/>
    </source>
</evidence>
<reference evidence="4" key="1">
    <citation type="submission" date="2017-09" db="EMBL/GenBank/DDBJ databases">
        <title>Depth-based differentiation of microbial function through sediment-hosted aquifers and enrichment of novel symbionts in the deep terrestrial subsurface.</title>
        <authorList>
            <person name="Probst A.J."/>
            <person name="Ladd B."/>
            <person name="Jarett J.K."/>
            <person name="Geller-Mcgrath D.E."/>
            <person name="Sieber C.M.K."/>
            <person name="Emerson J.B."/>
            <person name="Anantharaman K."/>
            <person name="Thomas B.C."/>
            <person name="Malmstrom R."/>
            <person name="Stieglmeier M."/>
            <person name="Klingl A."/>
            <person name="Woyke T."/>
            <person name="Ryan C.M."/>
            <person name="Banfield J.F."/>
        </authorList>
    </citation>
    <scope>NUCLEOTIDE SEQUENCE [LARGE SCALE GENOMIC DNA]</scope>
</reference>
<dbReference type="EMBL" id="PFPI01000033">
    <property type="protein sequence ID" value="PIZ93168.1"/>
    <property type="molecule type" value="Genomic_DNA"/>
</dbReference>
<dbReference type="Proteomes" id="UP000230078">
    <property type="component" value="Unassembled WGS sequence"/>
</dbReference>
<accession>A0A2M7V3S4</accession>
<comment type="caution">
    <text evidence="3">The sequence shown here is derived from an EMBL/GenBank/DDBJ whole genome shotgun (WGS) entry which is preliminary data.</text>
</comment>
<feature type="compositionally biased region" description="Pro residues" evidence="2">
    <location>
        <begin position="1"/>
        <end position="10"/>
    </location>
</feature>
<protein>
    <recommendedName>
        <fullName evidence="5">Cell shape determination protein CcmA</fullName>
    </recommendedName>
</protein>
<feature type="region of interest" description="Disordered" evidence="2">
    <location>
        <begin position="130"/>
        <end position="158"/>
    </location>
</feature>
<dbReference type="PANTHER" id="PTHR35024:SF4">
    <property type="entry name" value="POLYMER-FORMING CYTOSKELETAL PROTEIN"/>
    <property type="match status" value="1"/>
</dbReference>
<dbReference type="AlphaFoldDB" id="A0A2M7V3S4"/>
<evidence type="ECO:0000313" key="3">
    <source>
        <dbReference type="EMBL" id="PIZ93168.1"/>
    </source>
</evidence>
<feature type="region of interest" description="Disordered" evidence="2">
    <location>
        <begin position="1"/>
        <end position="24"/>
    </location>
</feature>
<dbReference type="Pfam" id="PF04519">
    <property type="entry name" value="Bactofilin"/>
    <property type="match status" value="1"/>
</dbReference>
<evidence type="ECO:0000313" key="4">
    <source>
        <dbReference type="Proteomes" id="UP000230078"/>
    </source>
</evidence>
<proteinExistence type="inferred from homology"/>
<evidence type="ECO:0000256" key="1">
    <source>
        <dbReference type="ARBA" id="ARBA00044755"/>
    </source>
</evidence>
<comment type="similarity">
    <text evidence="1">Belongs to the bactofilin family.</text>
</comment>